<keyword evidence="2" id="KW-0812">Transmembrane</keyword>
<feature type="transmembrane region" description="Helical" evidence="2">
    <location>
        <begin position="12"/>
        <end position="30"/>
    </location>
</feature>
<feature type="compositionally biased region" description="Basic and acidic residues" evidence="1">
    <location>
        <begin position="249"/>
        <end position="262"/>
    </location>
</feature>
<feature type="compositionally biased region" description="Polar residues" evidence="1">
    <location>
        <begin position="176"/>
        <end position="189"/>
    </location>
</feature>
<keyword evidence="2" id="KW-1133">Transmembrane helix</keyword>
<dbReference type="OrthoDB" id="2564465at2759"/>
<dbReference type="Proteomes" id="UP000308652">
    <property type="component" value="Unassembled WGS sequence"/>
</dbReference>
<dbReference type="EMBL" id="ML213685">
    <property type="protein sequence ID" value="TFK32138.1"/>
    <property type="molecule type" value="Genomic_DNA"/>
</dbReference>
<accession>A0A5C3LH58</accession>
<feature type="compositionally biased region" description="Polar residues" evidence="1">
    <location>
        <begin position="62"/>
        <end position="76"/>
    </location>
</feature>
<protein>
    <submittedName>
        <fullName evidence="3">Uncharacterized protein</fullName>
    </submittedName>
</protein>
<organism evidence="3 4">
    <name type="scientific">Crucibulum laeve</name>
    <dbReference type="NCBI Taxonomy" id="68775"/>
    <lineage>
        <taxon>Eukaryota</taxon>
        <taxon>Fungi</taxon>
        <taxon>Dikarya</taxon>
        <taxon>Basidiomycota</taxon>
        <taxon>Agaricomycotina</taxon>
        <taxon>Agaricomycetes</taxon>
        <taxon>Agaricomycetidae</taxon>
        <taxon>Agaricales</taxon>
        <taxon>Agaricineae</taxon>
        <taxon>Nidulariaceae</taxon>
        <taxon>Crucibulum</taxon>
    </lineage>
</organism>
<keyword evidence="4" id="KW-1185">Reference proteome</keyword>
<feature type="compositionally biased region" description="Polar residues" evidence="1">
    <location>
        <begin position="210"/>
        <end position="233"/>
    </location>
</feature>
<evidence type="ECO:0000313" key="3">
    <source>
        <dbReference type="EMBL" id="TFK32138.1"/>
    </source>
</evidence>
<feature type="compositionally biased region" description="Polar residues" evidence="1">
    <location>
        <begin position="338"/>
        <end position="347"/>
    </location>
</feature>
<evidence type="ECO:0000256" key="2">
    <source>
        <dbReference type="SAM" id="Phobius"/>
    </source>
</evidence>
<feature type="compositionally biased region" description="Basic residues" evidence="1">
    <location>
        <begin position="111"/>
        <end position="121"/>
    </location>
</feature>
<sequence>MGSSQSYISSEVAFTAVVLVGAIGLGYHQISQNPKQKGSASSAGTASAATKKGKKKKAKQSDTLSDSTTPSATVTSKAAEAHVVPFPEVIPGQFDATATAPEPGHDTPPTKPKKAKKKKGKAATESSAGGVLSSSVDYQSESSVGPSKPSKSKRTQSQRSQPQPPPSSNVTKPPKSLQQSTTSIDTDGSWTRVEPRRRGASAVEGGGQSGPSADFTTTSDAGITTSVTGNSSPVAERTEDESSQSNTRDSGENRRTLAEKLLPKPRKTGVDDMLETPDYPELSRVMRVQPHPDEKPASGFSWGDYEDVRVGDGGGNDADKEDDGWGVVKSKRSKLDRSSPSASQVHNQKAPEALTKRQRQNANKREEQKAAKAAAEAERLALLAKHKRELERTKIAEQYASKGGGKSAASGGMKATVDERGKLVWE</sequence>
<feature type="region of interest" description="Disordered" evidence="1">
    <location>
        <begin position="31"/>
        <end position="375"/>
    </location>
</feature>
<feature type="compositionally biased region" description="Basic and acidic residues" evidence="1">
    <location>
        <begin position="363"/>
        <end position="375"/>
    </location>
</feature>
<evidence type="ECO:0000313" key="4">
    <source>
        <dbReference type="Proteomes" id="UP000308652"/>
    </source>
</evidence>
<gene>
    <name evidence="3" type="ORF">BDQ12DRAFT_692938</name>
</gene>
<feature type="compositionally biased region" description="Low complexity" evidence="1">
    <location>
        <begin position="131"/>
        <end position="149"/>
    </location>
</feature>
<feature type="region of interest" description="Disordered" evidence="1">
    <location>
        <begin position="394"/>
        <end position="426"/>
    </location>
</feature>
<feature type="compositionally biased region" description="Basic and acidic residues" evidence="1">
    <location>
        <begin position="416"/>
        <end position="426"/>
    </location>
</feature>
<feature type="compositionally biased region" description="Low complexity" evidence="1">
    <location>
        <begin position="35"/>
        <end position="50"/>
    </location>
</feature>
<evidence type="ECO:0000256" key="1">
    <source>
        <dbReference type="SAM" id="MobiDB-lite"/>
    </source>
</evidence>
<keyword evidence="2" id="KW-0472">Membrane</keyword>
<reference evidence="3 4" key="1">
    <citation type="journal article" date="2019" name="Nat. Ecol. Evol.">
        <title>Megaphylogeny resolves global patterns of mushroom evolution.</title>
        <authorList>
            <person name="Varga T."/>
            <person name="Krizsan K."/>
            <person name="Foldi C."/>
            <person name="Dima B."/>
            <person name="Sanchez-Garcia M."/>
            <person name="Sanchez-Ramirez S."/>
            <person name="Szollosi G.J."/>
            <person name="Szarkandi J.G."/>
            <person name="Papp V."/>
            <person name="Albert L."/>
            <person name="Andreopoulos W."/>
            <person name="Angelini C."/>
            <person name="Antonin V."/>
            <person name="Barry K.W."/>
            <person name="Bougher N.L."/>
            <person name="Buchanan P."/>
            <person name="Buyck B."/>
            <person name="Bense V."/>
            <person name="Catcheside P."/>
            <person name="Chovatia M."/>
            <person name="Cooper J."/>
            <person name="Damon W."/>
            <person name="Desjardin D."/>
            <person name="Finy P."/>
            <person name="Geml J."/>
            <person name="Haridas S."/>
            <person name="Hughes K."/>
            <person name="Justo A."/>
            <person name="Karasinski D."/>
            <person name="Kautmanova I."/>
            <person name="Kiss B."/>
            <person name="Kocsube S."/>
            <person name="Kotiranta H."/>
            <person name="LaButti K.M."/>
            <person name="Lechner B.E."/>
            <person name="Liimatainen K."/>
            <person name="Lipzen A."/>
            <person name="Lukacs Z."/>
            <person name="Mihaltcheva S."/>
            <person name="Morgado L.N."/>
            <person name="Niskanen T."/>
            <person name="Noordeloos M.E."/>
            <person name="Ohm R.A."/>
            <person name="Ortiz-Santana B."/>
            <person name="Ovrebo C."/>
            <person name="Racz N."/>
            <person name="Riley R."/>
            <person name="Savchenko A."/>
            <person name="Shiryaev A."/>
            <person name="Soop K."/>
            <person name="Spirin V."/>
            <person name="Szebenyi C."/>
            <person name="Tomsovsky M."/>
            <person name="Tulloss R.E."/>
            <person name="Uehling J."/>
            <person name="Grigoriev I.V."/>
            <person name="Vagvolgyi C."/>
            <person name="Papp T."/>
            <person name="Martin F.M."/>
            <person name="Miettinen O."/>
            <person name="Hibbett D.S."/>
            <person name="Nagy L.G."/>
        </authorList>
    </citation>
    <scope>NUCLEOTIDE SEQUENCE [LARGE SCALE GENOMIC DNA]</scope>
    <source>
        <strain evidence="3 4">CBS 166.37</strain>
    </source>
</reference>
<proteinExistence type="predicted"/>
<dbReference type="AlphaFoldDB" id="A0A5C3LH58"/>
<name>A0A5C3LH58_9AGAR</name>